<feature type="compositionally biased region" description="Polar residues" evidence="1">
    <location>
        <begin position="502"/>
        <end position="513"/>
    </location>
</feature>
<feature type="compositionally biased region" description="Acidic residues" evidence="1">
    <location>
        <begin position="308"/>
        <end position="321"/>
    </location>
</feature>
<feature type="region of interest" description="Disordered" evidence="1">
    <location>
        <begin position="175"/>
        <end position="406"/>
    </location>
</feature>
<feature type="compositionally biased region" description="Polar residues" evidence="1">
    <location>
        <begin position="194"/>
        <end position="206"/>
    </location>
</feature>
<protein>
    <submittedName>
        <fullName evidence="3">Uncharacterized protein</fullName>
    </submittedName>
</protein>
<dbReference type="EMBL" id="CAICTM010000534">
    <property type="protein sequence ID" value="CAB9512412.1"/>
    <property type="molecule type" value="Genomic_DNA"/>
</dbReference>
<evidence type="ECO:0000313" key="3">
    <source>
        <dbReference type="EMBL" id="CAB9512412.1"/>
    </source>
</evidence>
<accession>A0A9N8HGZ3</accession>
<dbReference type="Proteomes" id="UP001153069">
    <property type="component" value="Unassembled WGS sequence"/>
</dbReference>
<feature type="region of interest" description="Disordered" evidence="1">
    <location>
        <begin position="582"/>
        <end position="651"/>
    </location>
</feature>
<keyword evidence="2" id="KW-0472">Membrane</keyword>
<keyword evidence="2" id="KW-0812">Transmembrane</keyword>
<proteinExistence type="predicted"/>
<feature type="compositionally biased region" description="Polar residues" evidence="1">
    <location>
        <begin position="548"/>
        <end position="557"/>
    </location>
</feature>
<evidence type="ECO:0000256" key="1">
    <source>
        <dbReference type="SAM" id="MobiDB-lite"/>
    </source>
</evidence>
<feature type="compositionally biased region" description="Polar residues" evidence="1">
    <location>
        <begin position="582"/>
        <end position="596"/>
    </location>
</feature>
<feature type="region of interest" description="Disordered" evidence="1">
    <location>
        <begin position="494"/>
        <end position="521"/>
    </location>
</feature>
<keyword evidence="4" id="KW-1185">Reference proteome</keyword>
<feature type="region of interest" description="Disordered" evidence="1">
    <location>
        <begin position="537"/>
        <end position="557"/>
    </location>
</feature>
<gene>
    <name evidence="3" type="ORF">SEMRO_535_G161960.1</name>
</gene>
<dbReference type="AlphaFoldDB" id="A0A9N8HGZ3"/>
<feature type="transmembrane region" description="Helical" evidence="2">
    <location>
        <begin position="32"/>
        <end position="50"/>
    </location>
</feature>
<reference evidence="3" key="1">
    <citation type="submission" date="2020-06" db="EMBL/GenBank/DDBJ databases">
        <authorList>
            <consortium name="Plant Systems Biology data submission"/>
        </authorList>
    </citation>
    <scope>NUCLEOTIDE SEQUENCE</scope>
    <source>
        <strain evidence="3">D6</strain>
    </source>
</reference>
<evidence type="ECO:0000256" key="2">
    <source>
        <dbReference type="SAM" id="Phobius"/>
    </source>
</evidence>
<comment type="caution">
    <text evidence="3">The sequence shown here is derived from an EMBL/GenBank/DDBJ whole genome shotgun (WGS) entry which is preliminary data.</text>
</comment>
<name>A0A9N8HGZ3_9STRA</name>
<feature type="region of interest" description="Disordered" evidence="1">
    <location>
        <begin position="113"/>
        <end position="132"/>
    </location>
</feature>
<keyword evidence="2" id="KW-1133">Transmembrane helix</keyword>
<feature type="region of interest" description="Disordered" evidence="1">
    <location>
        <begin position="418"/>
        <end position="447"/>
    </location>
</feature>
<evidence type="ECO:0000313" key="4">
    <source>
        <dbReference type="Proteomes" id="UP001153069"/>
    </source>
</evidence>
<sequence length="651" mass="67836">MSTGIGVMMAVAEVRADRHDEKRREFCRQRLFLLRAVGLGSILVLSVYFICRCCHQQGQDLMMPESEVPIVDDTVESSKHKLYPITAGHDPTSLTTPPTLELRKRKRRTLKNKGLGGVGRKQRTRGRANQKGEEAFDRAFFVRSGDRSSMVMGSSNGIVQPISSDTYVVEDEQNDGIIYSPGPDYRQGVDDSANGGQSKPNNSNNGARGDATGRVKGSRSKTETGNSGGAGGQAKGSVAEPEAGGDGRNKGALLEPQGEGLDAESANNGGVTGYAEGVLSEPQSKGSNEQVDKGKGVDEPVNGNLSEAEVDGVDGENDNTEGLDVLPEPQHEGVEGESDSSAGVDENAPLSEGSDGENGIGEGEYGHVQVVLSEPQSGVGDGKVTATVTGHEPQSEGSDGENGLSEGEYGHVQVVLPEPESDAGDGKVTATVPSYEPQREGADGNIDNNEEIDGQVEGFQSEQQMEFTDGQVIATVSRPLRDDGQGVGSKINGIPTEPALGNSEQVDGQSNGILSEPDIEGSGGQVTAVVARPAFDNGQGVDSRINGIPSQSALGHSEQVNGQVLNSENIEGVDGRINGIISQPNAGQEGQVSFQDSGGPVKGVISQPGFSNSAEVGQVNPILSTAEIGQSEGVDGRVQGIRSEPLLDESP</sequence>
<organism evidence="3 4">
    <name type="scientific">Seminavis robusta</name>
    <dbReference type="NCBI Taxonomy" id="568900"/>
    <lineage>
        <taxon>Eukaryota</taxon>
        <taxon>Sar</taxon>
        <taxon>Stramenopiles</taxon>
        <taxon>Ochrophyta</taxon>
        <taxon>Bacillariophyta</taxon>
        <taxon>Bacillariophyceae</taxon>
        <taxon>Bacillariophycidae</taxon>
        <taxon>Naviculales</taxon>
        <taxon>Naviculaceae</taxon>
        <taxon>Seminavis</taxon>
    </lineage>
</organism>